<proteinExistence type="predicted"/>
<sequence>MASPLVSRFPGYGISQVNGTTDRRFEQVREVVESRVRRGSELGLSLAVDIDGDRVVDLWGGHRDAASAQSSTAPGSG</sequence>
<comment type="caution">
    <text evidence="1">The sequence shown here is derived from an EMBL/GenBank/DDBJ whole genome shotgun (WGS) entry which is preliminary data.</text>
</comment>
<keyword evidence="2" id="KW-1185">Reference proteome</keyword>
<gene>
    <name evidence="1" type="ORF">GCM10022223_52040</name>
</gene>
<evidence type="ECO:0000313" key="2">
    <source>
        <dbReference type="Proteomes" id="UP001501074"/>
    </source>
</evidence>
<dbReference type="EMBL" id="BAAAZO010000010">
    <property type="protein sequence ID" value="GAA3628281.1"/>
    <property type="molecule type" value="Genomic_DNA"/>
</dbReference>
<reference evidence="2" key="1">
    <citation type="journal article" date="2019" name="Int. J. Syst. Evol. Microbiol.">
        <title>The Global Catalogue of Microorganisms (GCM) 10K type strain sequencing project: providing services to taxonomists for standard genome sequencing and annotation.</title>
        <authorList>
            <consortium name="The Broad Institute Genomics Platform"/>
            <consortium name="The Broad Institute Genome Sequencing Center for Infectious Disease"/>
            <person name="Wu L."/>
            <person name="Ma J."/>
        </authorList>
    </citation>
    <scope>NUCLEOTIDE SEQUENCE [LARGE SCALE GENOMIC DNA]</scope>
    <source>
        <strain evidence="2">JCM 16902</strain>
    </source>
</reference>
<dbReference type="Gene3D" id="3.40.710.10">
    <property type="entry name" value="DD-peptidase/beta-lactamase superfamily"/>
    <property type="match status" value="1"/>
</dbReference>
<evidence type="ECO:0000313" key="1">
    <source>
        <dbReference type="EMBL" id="GAA3628281.1"/>
    </source>
</evidence>
<dbReference type="SUPFAM" id="SSF56601">
    <property type="entry name" value="beta-lactamase/transpeptidase-like"/>
    <property type="match status" value="1"/>
</dbReference>
<dbReference type="Proteomes" id="UP001501074">
    <property type="component" value="Unassembled WGS sequence"/>
</dbReference>
<evidence type="ECO:0008006" key="3">
    <source>
        <dbReference type="Google" id="ProtNLM"/>
    </source>
</evidence>
<protein>
    <recommendedName>
        <fullName evidence="3">Beta-lactamase</fullName>
    </recommendedName>
</protein>
<dbReference type="InterPro" id="IPR012338">
    <property type="entry name" value="Beta-lactam/transpept-like"/>
</dbReference>
<accession>A0ABP7AAX1</accession>
<name>A0ABP7AAX1_9ACTN</name>
<organism evidence="1 2">
    <name type="scientific">Kineosporia mesophila</name>
    <dbReference type="NCBI Taxonomy" id="566012"/>
    <lineage>
        <taxon>Bacteria</taxon>
        <taxon>Bacillati</taxon>
        <taxon>Actinomycetota</taxon>
        <taxon>Actinomycetes</taxon>
        <taxon>Kineosporiales</taxon>
        <taxon>Kineosporiaceae</taxon>
        <taxon>Kineosporia</taxon>
    </lineage>
</organism>